<gene>
    <name evidence="1" type="ORF">H9622_08375</name>
</gene>
<proteinExistence type="predicted"/>
<organism evidence="1 2">
    <name type="scientific">Microbacterium gallinarum</name>
    <dbReference type="NCBI Taxonomy" id="2762209"/>
    <lineage>
        <taxon>Bacteria</taxon>
        <taxon>Bacillati</taxon>
        <taxon>Actinomycetota</taxon>
        <taxon>Actinomycetes</taxon>
        <taxon>Micrococcales</taxon>
        <taxon>Microbacteriaceae</taxon>
        <taxon>Microbacterium</taxon>
    </lineage>
</organism>
<evidence type="ECO:0000313" key="1">
    <source>
        <dbReference type="EMBL" id="MBD8023603.1"/>
    </source>
</evidence>
<dbReference type="EMBL" id="JACSPM010000002">
    <property type="protein sequence ID" value="MBD8023603.1"/>
    <property type="molecule type" value="Genomic_DNA"/>
</dbReference>
<dbReference type="Proteomes" id="UP000602532">
    <property type="component" value="Unassembled WGS sequence"/>
</dbReference>
<reference evidence="1 2" key="1">
    <citation type="submission" date="2020-08" db="EMBL/GenBank/DDBJ databases">
        <title>A Genomic Blueprint of the Chicken Gut Microbiome.</title>
        <authorList>
            <person name="Gilroy R."/>
            <person name="Ravi A."/>
            <person name="Getino M."/>
            <person name="Pursley I."/>
            <person name="Horton D.L."/>
            <person name="Alikhan N.-F."/>
            <person name="Baker D."/>
            <person name="Gharbi K."/>
            <person name="Hall N."/>
            <person name="Watson M."/>
            <person name="Adriaenssens E.M."/>
            <person name="Foster-Nyarko E."/>
            <person name="Jarju S."/>
            <person name="Secka A."/>
            <person name="Antonio M."/>
            <person name="Oren A."/>
            <person name="Chaudhuri R."/>
            <person name="La Ragione R.M."/>
            <person name="Hildebrand F."/>
            <person name="Pallen M.J."/>
        </authorList>
    </citation>
    <scope>NUCLEOTIDE SEQUENCE [LARGE SCALE GENOMIC DNA]</scope>
    <source>
        <strain evidence="1 2">Sa1CUA4</strain>
    </source>
</reference>
<dbReference type="InterPro" id="IPR027417">
    <property type="entry name" value="P-loop_NTPase"/>
</dbReference>
<evidence type="ECO:0000313" key="2">
    <source>
        <dbReference type="Proteomes" id="UP000602532"/>
    </source>
</evidence>
<comment type="caution">
    <text evidence="1">The sequence shown here is derived from an EMBL/GenBank/DDBJ whole genome shotgun (WGS) entry which is preliminary data.</text>
</comment>
<accession>A0ABR8X2S7</accession>
<dbReference type="SUPFAM" id="SSF52540">
    <property type="entry name" value="P-loop containing nucleoside triphosphate hydrolases"/>
    <property type="match status" value="1"/>
</dbReference>
<sequence>MTGSITILTGPAGAGKTTVARTVAAMRPRAVHLHTDDFWGFIVSGGILPYLPDADRQNHTVLEAIAAAAFAYAKGGYEVVADGVVGPWMLDHYTRAAAAHPGIPLRYVVLRPDLEVTLHRALARTAPDALTDGDVVADLWHRFSQLGDLEAHVIDTSSLDLGETAQAVEAAMASPDFLV</sequence>
<dbReference type="Gene3D" id="3.40.50.300">
    <property type="entry name" value="P-loop containing nucleotide triphosphate hydrolases"/>
    <property type="match status" value="1"/>
</dbReference>
<dbReference type="Pfam" id="PF13671">
    <property type="entry name" value="AAA_33"/>
    <property type="match status" value="1"/>
</dbReference>
<dbReference type="RefSeq" id="WP_191765933.1">
    <property type="nucleotide sequence ID" value="NZ_JACSPM010000002.1"/>
</dbReference>
<protein>
    <submittedName>
        <fullName evidence="1">AAA family ATPase</fullName>
    </submittedName>
</protein>
<keyword evidence="2" id="KW-1185">Reference proteome</keyword>
<name>A0ABR8X2S7_9MICO</name>